<proteinExistence type="inferred from homology"/>
<keyword evidence="5" id="KW-1185">Reference proteome</keyword>
<dbReference type="OMA" id="QAKTRTY"/>
<feature type="region of interest" description="Disordered" evidence="3">
    <location>
        <begin position="17"/>
        <end position="52"/>
    </location>
</feature>
<dbReference type="AlphaFoldDB" id="A0A1R3I140"/>
<feature type="compositionally biased region" description="Basic residues" evidence="3">
    <location>
        <begin position="35"/>
        <end position="44"/>
    </location>
</feature>
<feature type="compositionally biased region" description="Basic and acidic residues" evidence="3">
    <location>
        <begin position="295"/>
        <end position="316"/>
    </location>
</feature>
<protein>
    <recommendedName>
        <fullName evidence="6">IQ motif, EF-hand binding site</fullName>
    </recommendedName>
</protein>
<accession>A0A1R3I140</accession>
<dbReference type="PANTHER" id="PTHR32295">
    <property type="entry name" value="IQ-DOMAIN 5-RELATED"/>
    <property type="match status" value="1"/>
</dbReference>
<gene>
    <name evidence="4" type="ORF">CCACVL1_15770</name>
</gene>
<dbReference type="OrthoDB" id="1923765at2759"/>
<feature type="compositionally biased region" description="Low complexity" evidence="3">
    <location>
        <begin position="21"/>
        <end position="34"/>
    </location>
</feature>
<dbReference type="STRING" id="210143.A0A1R3I140"/>
<evidence type="ECO:0000256" key="2">
    <source>
        <dbReference type="ARBA" id="ARBA00024341"/>
    </source>
</evidence>
<evidence type="ECO:0000313" key="4">
    <source>
        <dbReference type="EMBL" id="OMO76307.1"/>
    </source>
</evidence>
<dbReference type="PROSITE" id="PS50096">
    <property type="entry name" value="IQ"/>
    <property type="match status" value="1"/>
</dbReference>
<dbReference type="Proteomes" id="UP000188268">
    <property type="component" value="Unassembled WGS sequence"/>
</dbReference>
<feature type="compositionally biased region" description="Polar residues" evidence="3">
    <location>
        <begin position="270"/>
        <end position="279"/>
    </location>
</feature>
<evidence type="ECO:0008006" key="6">
    <source>
        <dbReference type="Google" id="ProtNLM"/>
    </source>
</evidence>
<evidence type="ECO:0000313" key="5">
    <source>
        <dbReference type="Proteomes" id="UP000188268"/>
    </source>
</evidence>
<evidence type="ECO:0000256" key="3">
    <source>
        <dbReference type="SAM" id="MobiDB-lite"/>
    </source>
</evidence>
<feature type="compositionally biased region" description="Polar residues" evidence="3">
    <location>
        <begin position="242"/>
        <end position="255"/>
    </location>
</feature>
<comment type="caution">
    <text evidence="4">The sequence shown here is derived from an EMBL/GenBank/DDBJ whole genome shotgun (WGS) entry which is preliminary data.</text>
</comment>
<dbReference type="GO" id="GO:0005516">
    <property type="term" value="F:calmodulin binding"/>
    <property type="evidence" value="ECO:0007669"/>
    <property type="project" value="UniProtKB-KW"/>
</dbReference>
<evidence type="ECO:0000256" key="1">
    <source>
        <dbReference type="ARBA" id="ARBA00022860"/>
    </source>
</evidence>
<feature type="region of interest" description="Disordered" evidence="3">
    <location>
        <begin position="238"/>
        <end position="316"/>
    </location>
</feature>
<comment type="similarity">
    <text evidence="2">Belongs to the IQD family.</text>
</comment>
<keyword evidence="1" id="KW-0112">Calmodulin-binding</keyword>
<dbReference type="PANTHER" id="PTHR32295:SF93">
    <property type="entry name" value="PROTEIN IQ-DOMAIN 9"/>
    <property type="match status" value="1"/>
</dbReference>
<dbReference type="EMBL" id="AWWV01010888">
    <property type="protein sequence ID" value="OMO76307.1"/>
    <property type="molecule type" value="Genomic_DNA"/>
</dbReference>
<sequence>MGSGNLLKTIINIVKDDSSKPAKGSSASKKSNGFKWKKSQKKASGKTSFISRNPNTLGMPIEDLAAIRIQTAFRAYRARKTLRRLKGAVRLQAKTQTLSIKKQATSTLHHLHSWSNVQSQIRARRLYMVTEGRLRQKKIANQLKLEAKLHDLEVEWSGGPNTMEEVLTKIHQREEAAVKRERTMAYAFSHQWRAPNSNYNGLGNYELAKANWGWSWVERWIAVRPWERRLPIQSITPKKVQNKQINKAGKNSNSPKPKGPTAVKAPLSNGKGTSLSNGKGTMKPRRLSYPGAEKPASRQEKDKAEELKNKKEEIAT</sequence>
<dbReference type="Gramene" id="OMO76307">
    <property type="protein sequence ID" value="OMO76307"/>
    <property type="gene ID" value="CCACVL1_15770"/>
</dbReference>
<organism evidence="4 5">
    <name type="scientific">Corchorus capsularis</name>
    <name type="common">Jute</name>
    <dbReference type="NCBI Taxonomy" id="210143"/>
    <lineage>
        <taxon>Eukaryota</taxon>
        <taxon>Viridiplantae</taxon>
        <taxon>Streptophyta</taxon>
        <taxon>Embryophyta</taxon>
        <taxon>Tracheophyta</taxon>
        <taxon>Spermatophyta</taxon>
        <taxon>Magnoliopsida</taxon>
        <taxon>eudicotyledons</taxon>
        <taxon>Gunneridae</taxon>
        <taxon>Pentapetalae</taxon>
        <taxon>rosids</taxon>
        <taxon>malvids</taxon>
        <taxon>Malvales</taxon>
        <taxon>Malvaceae</taxon>
        <taxon>Grewioideae</taxon>
        <taxon>Apeibeae</taxon>
        <taxon>Corchorus</taxon>
    </lineage>
</organism>
<name>A0A1R3I140_COCAP</name>
<reference evidence="4 5" key="1">
    <citation type="submission" date="2013-09" db="EMBL/GenBank/DDBJ databases">
        <title>Corchorus capsularis genome sequencing.</title>
        <authorList>
            <person name="Alam M."/>
            <person name="Haque M.S."/>
            <person name="Islam M.S."/>
            <person name="Emdad E.M."/>
            <person name="Islam M.M."/>
            <person name="Ahmed B."/>
            <person name="Halim A."/>
            <person name="Hossen Q.M.M."/>
            <person name="Hossain M.Z."/>
            <person name="Ahmed R."/>
            <person name="Khan M.M."/>
            <person name="Islam R."/>
            <person name="Rashid M.M."/>
            <person name="Khan S.A."/>
            <person name="Rahman M.S."/>
            <person name="Alam M."/>
        </authorList>
    </citation>
    <scope>NUCLEOTIDE SEQUENCE [LARGE SCALE GENOMIC DNA]</scope>
    <source>
        <strain evidence="5">cv. CVL-1</strain>
        <tissue evidence="4">Whole seedling</tissue>
    </source>
</reference>